<feature type="compositionally biased region" description="Low complexity" evidence="1">
    <location>
        <begin position="484"/>
        <end position="497"/>
    </location>
</feature>
<feature type="compositionally biased region" description="Basic residues" evidence="1">
    <location>
        <begin position="713"/>
        <end position="726"/>
    </location>
</feature>
<feature type="region of interest" description="Disordered" evidence="1">
    <location>
        <begin position="101"/>
        <end position="126"/>
    </location>
</feature>
<dbReference type="Proteomes" id="UP000288603">
    <property type="component" value="Unassembled WGS sequence"/>
</dbReference>
<evidence type="ECO:0000256" key="1">
    <source>
        <dbReference type="SAM" id="MobiDB-lite"/>
    </source>
</evidence>
<reference evidence="2 3" key="1">
    <citation type="submission" date="2018-12" db="EMBL/GenBank/DDBJ databases">
        <authorList>
            <person name="Li F."/>
        </authorList>
    </citation>
    <scope>NUCLEOTIDE SEQUENCE [LARGE SCALE GENOMIC DNA]</scope>
    <source>
        <strain evidence="2 3">8H24J-4-2</strain>
    </source>
</reference>
<comment type="caution">
    <text evidence="2">The sequence shown here is derived from an EMBL/GenBank/DDBJ whole genome shotgun (WGS) entry which is preliminary data.</text>
</comment>
<dbReference type="EMBL" id="RZNC01000001">
    <property type="protein sequence ID" value="RWZ68317.1"/>
    <property type="molecule type" value="Genomic_DNA"/>
</dbReference>
<feature type="region of interest" description="Disordered" evidence="1">
    <location>
        <begin position="701"/>
        <end position="726"/>
    </location>
</feature>
<dbReference type="RefSeq" id="WP_128497587.1">
    <property type="nucleotide sequence ID" value="NZ_RZNC01000001.1"/>
</dbReference>
<sequence length="795" mass="81381">MSVFVRVTPSRLVLDGDDLYRVATTLDSAARAAQSALSGTGGMAGNEEAAQEFIDGYGDGAVNTLNAAASYAQTLRGLDTLLQDTANAYKDAGTVGTLETVASRSPSSTPGSAATFSVPSAKAPGPETPLGEFGEFVMDALAQIGVVLPDADTGKLGEAASAWSSFGTSVSSAASQLDGTLTNLASMDIPQAADIRQSRDLIAEKLREIAKAASGADGLSSLCSKQKEQVEAMWEEIGWFLGQMAAEIALDLGLGALLSVATGGLAAPAVVAKIATTVMRWVLKIAALVQKLVALTRMNALAAKVLLRALAEGTQSAIATVTVQAAVNVVAPERAQSLLAAGLGSFAGGSVSGRVGDGGAHILRINSRSGFSRVATNSAVGVTEGAVDGLTDGVVQSAVTGSPVNPLSSAALGALIGGPARTISGGARPNAPAPAAGGSANTTSPGVVVPSSASPDAPSAPSSADAPSAPTANTPTGPQGGGAPSSSAPATAGGTNTDAPDAPVVDGSVETSTPVDASTSVDIPAGDAPLGAGSADAPSVGGGVPDVSPPDAPAPSAADGGSPSSPESSIPSMPDTSAPSTPDTVPSAHERPIHARHGSVRSRHERPIHARHGSVLSRLERPIHARQQRPLEPGQRSPVGRRREYSRCEHVDHVRRARTRCTRLVRAGSAGSAGLVRAGSAGSAGLVNVRRAHVNARHVKARRRRTRRSGERRSRRSCRPLHRTRARCSTQLARRRFARRRAGRRRCLGSGDHAERAVDEQARRGLECFRGRGRRRCRCGGCRFERRPHERRPYD</sequence>
<accession>A0A444QFC6</accession>
<feature type="compositionally biased region" description="Low complexity" evidence="1">
    <location>
        <begin position="424"/>
        <end position="477"/>
    </location>
</feature>
<proteinExistence type="predicted"/>
<name>A0A444QFC6_9MICO</name>
<feature type="compositionally biased region" description="Polar residues" evidence="1">
    <location>
        <begin position="509"/>
        <end position="521"/>
    </location>
</feature>
<dbReference type="OrthoDB" id="5066592at2"/>
<gene>
    <name evidence="2" type="ORF">ELQ92_03610</name>
</gene>
<feature type="compositionally biased region" description="Polar residues" evidence="1">
    <location>
        <begin position="101"/>
        <end position="118"/>
    </location>
</feature>
<organism evidence="2 3">
    <name type="scientific">Labedella populi</name>
    <dbReference type="NCBI Taxonomy" id="2498850"/>
    <lineage>
        <taxon>Bacteria</taxon>
        <taxon>Bacillati</taxon>
        <taxon>Actinomycetota</taxon>
        <taxon>Actinomycetes</taxon>
        <taxon>Micrococcales</taxon>
        <taxon>Microbacteriaceae</taxon>
        <taxon>Labedella</taxon>
    </lineage>
</organism>
<keyword evidence="3" id="KW-1185">Reference proteome</keyword>
<feature type="compositionally biased region" description="Basic residues" evidence="1">
    <location>
        <begin position="594"/>
        <end position="612"/>
    </location>
</feature>
<evidence type="ECO:0000313" key="3">
    <source>
        <dbReference type="Proteomes" id="UP000288603"/>
    </source>
</evidence>
<feature type="region of interest" description="Disordered" evidence="1">
    <location>
        <begin position="423"/>
        <end position="644"/>
    </location>
</feature>
<evidence type="ECO:0000313" key="2">
    <source>
        <dbReference type="EMBL" id="RWZ68317.1"/>
    </source>
</evidence>
<protein>
    <submittedName>
        <fullName evidence="2">Uncharacterized protein</fullName>
    </submittedName>
</protein>
<dbReference type="AlphaFoldDB" id="A0A444QFC6"/>
<feature type="compositionally biased region" description="Low complexity" evidence="1">
    <location>
        <begin position="554"/>
        <end position="575"/>
    </location>
</feature>